<dbReference type="HAMAP" id="MF_01633">
    <property type="entry name" value="QueC"/>
    <property type="match status" value="1"/>
</dbReference>
<comment type="catalytic activity">
    <reaction evidence="11 16">
        <text>7-carboxy-7-carbaguanine + NH4(+) + 2 ATP = 7-cyano-7-carbaguanine + 2 AMP + 2 diphosphate + 2 H(+)</text>
        <dbReference type="Rhea" id="RHEA:27982"/>
        <dbReference type="ChEBI" id="CHEBI:15378"/>
        <dbReference type="ChEBI" id="CHEBI:28938"/>
        <dbReference type="ChEBI" id="CHEBI:30616"/>
        <dbReference type="ChEBI" id="CHEBI:33019"/>
        <dbReference type="ChEBI" id="CHEBI:45075"/>
        <dbReference type="ChEBI" id="CHEBI:61036"/>
        <dbReference type="ChEBI" id="CHEBI:456215"/>
        <dbReference type="EC" id="6.3.4.20"/>
    </reaction>
</comment>
<proteinExistence type="inferred from homology"/>
<dbReference type="PIRSF" id="PIRSF006293">
    <property type="entry name" value="ExsB"/>
    <property type="match status" value="1"/>
</dbReference>
<dbReference type="EC" id="6.3.4.20" evidence="10 16"/>
<evidence type="ECO:0000256" key="1">
    <source>
        <dbReference type="ARBA" id="ARBA00005061"/>
    </source>
</evidence>
<evidence type="ECO:0000256" key="8">
    <source>
        <dbReference type="ARBA" id="ARBA00037768"/>
    </source>
</evidence>
<dbReference type="FunFam" id="3.40.50.620:FF:000017">
    <property type="entry name" value="7-cyano-7-deazaguanine synthase"/>
    <property type="match status" value="1"/>
</dbReference>
<dbReference type="PANTHER" id="PTHR42914:SF1">
    <property type="entry name" value="7-CYANO-7-DEAZAGUANINE SYNTHASE"/>
    <property type="match status" value="1"/>
</dbReference>
<comment type="function">
    <text evidence="8 16">Catalyzes the ATP-dependent conversion of 7-carboxy-7-deazaguanine (CDG) to 7-cyano-7-deazaguanine (preQ(0)).</text>
</comment>
<accession>A0A2S3R899</accession>
<feature type="binding site" evidence="16">
    <location>
        <position position="199"/>
    </location>
    <ligand>
        <name>Zn(2+)</name>
        <dbReference type="ChEBI" id="CHEBI:29105"/>
    </ligand>
</feature>
<feature type="binding site" evidence="16">
    <location>
        <position position="202"/>
    </location>
    <ligand>
        <name>Zn(2+)</name>
        <dbReference type="ChEBI" id="CHEBI:29105"/>
    </ligand>
</feature>
<dbReference type="InterPro" id="IPR018317">
    <property type="entry name" value="QueC"/>
</dbReference>
<evidence type="ECO:0000256" key="11">
    <source>
        <dbReference type="ARBA" id="ARBA00047890"/>
    </source>
</evidence>
<evidence type="ECO:0000313" key="17">
    <source>
        <dbReference type="EMBL" id="POB49933.1"/>
    </source>
</evidence>
<keyword evidence="5 16" id="KW-0671">Queuosine biosynthesis</keyword>
<dbReference type="GO" id="GO:0008616">
    <property type="term" value="P:tRNA queuosine(34) biosynthetic process"/>
    <property type="evidence" value="ECO:0007669"/>
    <property type="project" value="UniProtKB-UniRule"/>
</dbReference>
<name>A0A2S3R899_VIBVL</name>
<feature type="binding site" evidence="16">
    <location>
        <position position="187"/>
    </location>
    <ligand>
        <name>Zn(2+)</name>
        <dbReference type="ChEBI" id="CHEBI:29105"/>
    </ligand>
</feature>
<comment type="similarity">
    <text evidence="9 16">Belongs to the QueC family.</text>
</comment>
<feature type="binding site" evidence="16">
    <location>
        <position position="196"/>
    </location>
    <ligand>
        <name>Zn(2+)</name>
        <dbReference type="ChEBI" id="CHEBI:29105"/>
    </ligand>
</feature>
<dbReference type="SUPFAM" id="SSF52402">
    <property type="entry name" value="Adenine nucleotide alpha hydrolases-like"/>
    <property type="match status" value="1"/>
</dbReference>
<comment type="cofactor">
    <cofactor evidence="16">
        <name>Zn(2+)</name>
        <dbReference type="ChEBI" id="CHEBI:29105"/>
    </cofactor>
    <text evidence="16">Binds 1 zinc ion per subunit.</text>
</comment>
<evidence type="ECO:0000256" key="16">
    <source>
        <dbReference type="HAMAP-Rule" id="MF_01633"/>
    </source>
</evidence>
<feature type="binding site" evidence="16">
    <location>
        <begin position="8"/>
        <end position="18"/>
    </location>
    <ligand>
        <name>ATP</name>
        <dbReference type="ChEBI" id="CHEBI:30616"/>
    </ligand>
</feature>
<evidence type="ECO:0000256" key="5">
    <source>
        <dbReference type="ARBA" id="ARBA00022785"/>
    </source>
</evidence>
<evidence type="ECO:0000256" key="15">
    <source>
        <dbReference type="ARBA" id="ARBA00080941"/>
    </source>
</evidence>
<comment type="pathway">
    <text evidence="1 16">Purine metabolism; 7-cyano-7-deazaguanine biosynthesis.</text>
</comment>
<dbReference type="AlphaFoldDB" id="A0A2S3R899"/>
<dbReference type="Proteomes" id="UP000237466">
    <property type="component" value="Unassembled WGS sequence"/>
</dbReference>
<dbReference type="GO" id="GO:0005524">
    <property type="term" value="F:ATP binding"/>
    <property type="evidence" value="ECO:0007669"/>
    <property type="project" value="UniProtKB-UniRule"/>
</dbReference>
<protein>
    <recommendedName>
        <fullName evidence="12 16">7-cyano-7-deazaguanine synthase</fullName>
        <ecNumber evidence="10 16">6.3.4.20</ecNumber>
    </recommendedName>
    <alternativeName>
        <fullName evidence="15 16">7-cyano-7-carbaguanine synthase</fullName>
    </alternativeName>
    <alternativeName>
        <fullName evidence="14 16">PreQ(0) synthase</fullName>
    </alternativeName>
    <alternativeName>
        <fullName evidence="13 16">Queuosine biosynthesis protein QueC</fullName>
    </alternativeName>
</protein>
<evidence type="ECO:0000256" key="6">
    <source>
        <dbReference type="ARBA" id="ARBA00022833"/>
    </source>
</evidence>
<keyword evidence="2 16" id="KW-0436">Ligase</keyword>
<evidence type="ECO:0000256" key="10">
    <source>
        <dbReference type="ARBA" id="ARBA00039149"/>
    </source>
</evidence>
<dbReference type="NCBIfam" id="TIGR00364">
    <property type="entry name" value="7-cyano-7-deazaguanine synthase QueC"/>
    <property type="match status" value="1"/>
</dbReference>
<dbReference type="EMBL" id="PDGH01000026">
    <property type="protein sequence ID" value="POB49933.1"/>
    <property type="molecule type" value="Genomic_DNA"/>
</dbReference>
<evidence type="ECO:0000256" key="7">
    <source>
        <dbReference type="ARBA" id="ARBA00022840"/>
    </source>
</evidence>
<evidence type="ECO:0000256" key="13">
    <source>
        <dbReference type="ARBA" id="ARBA00076159"/>
    </source>
</evidence>
<dbReference type="InterPro" id="IPR014729">
    <property type="entry name" value="Rossmann-like_a/b/a_fold"/>
</dbReference>
<reference evidence="17 18" key="1">
    <citation type="journal article" date="2018" name="Front. Microbiol.">
        <title>Phylogeny of Vibrio vulnificus from the Analysis of the Core-Genome: Implications for Intra-Species Taxonomy.</title>
        <authorList>
            <person name="Roig F.J."/>
            <person name="Gonzalez-Candelas F."/>
            <person name="Sanjuan E."/>
            <person name="Fouz B."/>
            <person name="Feil E.J."/>
            <person name="Llorens C."/>
            <person name="Baker-Austin C."/>
            <person name="Oliver J.D."/>
            <person name="Danin-Poleg Y."/>
            <person name="Gibas C.J."/>
            <person name="Kashi Y."/>
            <person name="Gulig P.A."/>
            <person name="Morrison S.S."/>
            <person name="Amaro C."/>
        </authorList>
    </citation>
    <scope>NUCLEOTIDE SEQUENCE [LARGE SCALE GENOMIC DNA]</scope>
    <source>
        <strain evidence="17 18">CECT4608</strain>
    </source>
</reference>
<evidence type="ECO:0000256" key="3">
    <source>
        <dbReference type="ARBA" id="ARBA00022723"/>
    </source>
</evidence>
<evidence type="ECO:0000256" key="9">
    <source>
        <dbReference type="ARBA" id="ARBA00037993"/>
    </source>
</evidence>
<keyword evidence="7 16" id="KW-0067">ATP-binding</keyword>
<organism evidence="17 18">
    <name type="scientific">Vibrio vulnificus</name>
    <dbReference type="NCBI Taxonomy" id="672"/>
    <lineage>
        <taxon>Bacteria</taxon>
        <taxon>Pseudomonadati</taxon>
        <taxon>Pseudomonadota</taxon>
        <taxon>Gammaproteobacteria</taxon>
        <taxon>Vibrionales</taxon>
        <taxon>Vibrionaceae</taxon>
        <taxon>Vibrio</taxon>
    </lineage>
</organism>
<dbReference type="GO" id="GO:0008270">
    <property type="term" value="F:zinc ion binding"/>
    <property type="evidence" value="ECO:0007669"/>
    <property type="project" value="UniProtKB-UniRule"/>
</dbReference>
<keyword evidence="4 16" id="KW-0547">Nucleotide-binding</keyword>
<keyword evidence="6 16" id="KW-0862">Zinc</keyword>
<evidence type="ECO:0000256" key="4">
    <source>
        <dbReference type="ARBA" id="ARBA00022741"/>
    </source>
</evidence>
<dbReference type="UniPathway" id="UPA00391"/>
<dbReference type="Gene3D" id="3.40.50.620">
    <property type="entry name" value="HUPs"/>
    <property type="match status" value="1"/>
</dbReference>
<dbReference type="CDD" id="cd01995">
    <property type="entry name" value="QueC-like"/>
    <property type="match status" value="1"/>
</dbReference>
<evidence type="ECO:0000256" key="2">
    <source>
        <dbReference type="ARBA" id="ARBA00022598"/>
    </source>
</evidence>
<keyword evidence="3 16" id="KW-0479">Metal-binding</keyword>
<sequence>MNKAVVVFSGGQDSTTCLVKALNEFDEVHAITFDYGQRHRLEIEVAQNLAKKLGVAAHKVMDVTLLNELAISSLTRDDIPVSHELQENGLPNSFVPGRNILFLTLAGIYAYQIGAQTIITGVCETDFSGYPDCRDDFVKAMNSALVKGMDKPLVIQTPLMWLNKAETWALADQNNALQLVREKTLTCYNGIIGDGCGDCPSCHLRKVGLNDYLDNREAIMASLVEKQHAES</sequence>
<evidence type="ECO:0000256" key="12">
    <source>
        <dbReference type="ARBA" id="ARBA00069440"/>
    </source>
</evidence>
<dbReference type="PANTHER" id="PTHR42914">
    <property type="entry name" value="7-CYANO-7-DEAZAGUANINE SYNTHASE"/>
    <property type="match status" value="1"/>
</dbReference>
<evidence type="ECO:0000256" key="14">
    <source>
        <dbReference type="ARBA" id="ARBA00080406"/>
    </source>
</evidence>
<evidence type="ECO:0000313" key="18">
    <source>
        <dbReference type="Proteomes" id="UP000237466"/>
    </source>
</evidence>
<gene>
    <name evidence="16" type="primary">queC</name>
    <name evidence="17" type="ORF">CRN52_02500</name>
</gene>
<dbReference type="NCBIfam" id="NF008317">
    <property type="entry name" value="PRK11106.1"/>
    <property type="match status" value="1"/>
</dbReference>
<dbReference type="RefSeq" id="WP_060531815.1">
    <property type="nucleotide sequence ID" value="NZ_CP009984.1"/>
</dbReference>
<dbReference type="GO" id="GO:0016879">
    <property type="term" value="F:ligase activity, forming carbon-nitrogen bonds"/>
    <property type="evidence" value="ECO:0007669"/>
    <property type="project" value="UniProtKB-UniRule"/>
</dbReference>
<dbReference type="Pfam" id="PF06508">
    <property type="entry name" value="QueC"/>
    <property type="match status" value="1"/>
</dbReference>
<comment type="caution">
    <text evidence="17">The sequence shown here is derived from an EMBL/GenBank/DDBJ whole genome shotgun (WGS) entry which is preliminary data.</text>
</comment>